<gene>
    <name evidence="2" type="ORF">A1359_15240</name>
</gene>
<dbReference type="PROSITE" id="PS00409">
    <property type="entry name" value="PROKAR_NTER_METHYL"/>
    <property type="match status" value="1"/>
</dbReference>
<sequence length="263" mass="28537">MYQRQQGFTLIELISVIVIVGILASMTTDIITLPIRSYLDLQRRTTLVDNAESAMRLMQRDIRRALPNSIRITGGGTVLELLHTNDGGRYRAKLASNGSGNILDFTSSDNSFDVIGNLSNKPTGSIVIYNLGQPSADAYVGDNRAMVSNTSTTSSITLSASKKFPLQSPQQRFFIVDTPITYRCDLSSGQLLRYDGYNITSTQSNPPSGANGQLQVNQVSACVFSYTSATANRSGMVTLQITLTDSAGESNRLIQQVHVDNAP</sequence>
<evidence type="ECO:0000313" key="2">
    <source>
        <dbReference type="EMBL" id="OAI11050.1"/>
    </source>
</evidence>
<dbReference type="Gene3D" id="3.30.700.10">
    <property type="entry name" value="Glycoprotein, Type 4 Pilin"/>
    <property type="match status" value="1"/>
</dbReference>
<dbReference type="InterPro" id="IPR012902">
    <property type="entry name" value="N_methyl_site"/>
</dbReference>
<dbReference type="STRING" id="980561.A1359_15240"/>
<keyword evidence="1" id="KW-0812">Transmembrane</keyword>
<keyword evidence="1" id="KW-0472">Membrane</keyword>
<dbReference type="NCBIfam" id="TIGR02532">
    <property type="entry name" value="IV_pilin_GFxxxE"/>
    <property type="match status" value="1"/>
</dbReference>
<dbReference type="EMBL" id="LUUI01000145">
    <property type="protein sequence ID" value="OAI11050.1"/>
    <property type="molecule type" value="Genomic_DNA"/>
</dbReference>
<evidence type="ECO:0008006" key="4">
    <source>
        <dbReference type="Google" id="ProtNLM"/>
    </source>
</evidence>
<keyword evidence="1" id="KW-1133">Transmembrane helix</keyword>
<comment type="caution">
    <text evidence="2">The sequence shown here is derived from an EMBL/GenBank/DDBJ whole genome shotgun (WGS) entry which is preliminary data.</text>
</comment>
<dbReference type="AlphaFoldDB" id="A0A177N1G1"/>
<dbReference type="Proteomes" id="UP000078476">
    <property type="component" value="Unassembled WGS sequence"/>
</dbReference>
<name>A0A177N1G1_9GAMM</name>
<dbReference type="Pfam" id="PF07963">
    <property type="entry name" value="N_methyl"/>
    <property type="match status" value="1"/>
</dbReference>
<evidence type="ECO:0000313" key="3">
    <source>
        <dbReference type="Proteomes" id="UP000078476"/>
    </source>
</evidence>
<dbReference type="SUPFAM" id="SSF54523">
    <property type="entry name" value="Pili subunits"/>
    <property type="match status" value="1"/>
</dbReference>
<dbReference type="OrthoDB" id="9788802at2"/>
<reference evidence="2 3" key="1">
    <citation type="submission" date="2016-03" db="EMBL/GenBank/DDBJ databases">
        <authorList>
            <person name="Ploux O."/>
        </authorList>
    </citation>
    <scope>NUCLEOTIDE SEQUENCE [LARGE SCALE GENOMIC DNA]</scope>
    <source>
        <strain evidence="2 3">R-45370</strain>
    </source>
</reference>
<protein>
    <recommendedName>
        <fullName evidence="4">Pilus assembly protein MshO</fullName>
    </recommendedName>
</protein>
<evidence type="ECO:0000256" key="1">
    <source>
        <dbReference type="SAM" id="Phobius"/>
    </source>
</evidence>
<accession>A0A177N1G1</accession>
<organism evidence="2 3">
    <name type="scientific">Methylomonas lenta</name>
    <dbReference type="NCBI Taxonomy" id="980561"/>
    <lineage>
        <taxon>Bacteria</taxon>
        <taxon>Pseudomonadati</taxon>
        <taxon>Pseudomonadota</taxon>
        <taxon>Gammaproteobacteria</taxon>
        <taxon>Methylococcales</taxon>
        <taxon>Methylococcaceae</taxon>
        <taxon>Methylomonas</taxon>
    </lineage>
</organism>
<dbReference type="InterPro" id="IPR045584">
    <property type="entry name" value="Pilin-like"/>
</dbReference>
<keyword evidence="3" id="KW-1185">Reference proteome</keyword>
<dbReference type="RefSeq" id="WP_066986274.1">
    <property type="nucleotide sequence ID" value="NZ_LUUI01000145.1"/>
</dbReference>
<feature type="transmembrane region" description="Helical" evidence="1">
    <location>
        <begin position="7"/>
        <end position="26"/>
    </location>
</feature>
<proteinExistence type="predicted"/>